<dbReference type="VEuPathDB" id="ToxoDB:TGCAST_366060"/>
<evidence type="ECO:0000313" key="3">
    <source>
        <dbReference type="Proteomes" id="UP000284452"/>
    </source>
</evidence>
<evidence type="ECO:0000313" key="2">
    <source>
        <dbReference type="EMBL" id="RQX74803.1"/>
    </source>
</evidence>
<feature type="compositionally biased region" description="Basic and acidic residues" evidence="1">
    <location>
        <begin position="224"/>
        <end position="233"/>
    </location>
</feature>
<accession>A0A425I7F6</accession>
<sequence>MPRSAWRGGSVGVCACVCLSSVLAFPFTFRFVARRWSVRSPAPLRLAPCSCGCVAFLEGLPCVFELSPLLRRTLCSSMQVDAQVACLRPFLRLSVASFGRPLCLSASSRVLCVLSRSFFFRSHEGSGEKTPAEPVALPVAAAQAAVIAFLPLLFFVRPACVPLWICWTVDVLAEETAETRGRRLEMSSFPFSLSPFFASERPRKGRASLRVRSETQTASLTPPRKRDIRDARARAVLRPPRPCEETRQKKIANDLSGS</sequence>
<evidence type="ECO:0000256" key="1">
    <source>
        <dbReference type="SAM" id="MobiDB-lite"/>
    </source>
</evidence>
<protein>
    <submittedName>
        <fullName evidence="2">Putative transmembrane protein</fullName>
    </submittedName>
</protein>
<gene>
    <name evidence="2" type="ORF">TGCAST_366060</name>
</gene>
<dbReference type="Proteomes" id="UP000284452">
    <property type="component" value="Unassembled WGS sequence"/>
</dbReference>
<keyword evidence="2" id="KW-0472">Membrane</keyword>
<comment type="caution">
    <text evidence="2">The sequence shown here is derived from an EMBL/GenBank/DDBJ whole genome shotgun (WGS) entry which is preliminary data.</text>
</comment>
<reference evidence="2 3" key="1">
    <citation type="submission" date="2017-10" db="EMBL/GenBank/DDBJ databases">
        <authorList>
            <person name="Sibley D."/>
            <person name="Venepally P."/>
            <person name="Karamycheva S."/>
            <person name="Hadjithomas M."/>
            <person name="Khan A."/>
            <person name="Brunk B."/>
            <person name="Roos D."/>
            <person name="Caler E."/>
            <person name="Lorenzi H."/>
        </authorList>
    </citation>
    <scope>NUCLEOTIDE SEQUENCE [LARGE SCALE GENOMIC DNA]</scope>
    <source>
        <strain evidence="2 3">CAST</strain>
    </source>
</reference>
<name>A0A425I7F6_TOXGO</name>
<keyword evidence="2" id="KW-0812">Transmembrane</keyword>
<organism evidence="2 3">
    <name type="scientific">Toxoplasma gondii CAST</name>
    <dbReference type="NCBI Taxonomy" id="943122"/>
    <lineage>
        <taxon>Eukaryota</taxon>
        <taxon>Sar</taxon>
        <taxon>Alveolata</taxon>
        <taxon>Apicomplexa</taxon>
        <taxon>Conoidasida</taxon>
        <taxon>Coccidia</taxon>
        <taxon>Eucoccidiorida</taxon>
        <taxon>Eimeriorina</taxon>
        <taxon>Sarcocystidae</taxon>
        <taxon>Toxoplasma</taxon>
    </lineage>
</organism>
<dbReference type="EMBL" id="AHIV02000271">
    <property type="protein sequence ID" value="RQX74803.1"/>
    <property type="molecule type" value="Genomic_DNA"/>
</dbReference>
<feature type="compositionally biased region" description="Basic and acidic residues" evidence="1">
    <location>
        <begin position="241"/>
        <end position="252"/>
    </location>
</feature>
<dbReference type="AlphaFoldDB" id="A0A425I7F6"/>
<proteinExistence type="predicted"/>
<feature type="region of interest" description="Disordered" evidence="1">
    <location>
        <begin position="204"/>
        <end position="258"/>
    </location>
</feature>